<dbReference type="SUPFAM" id="SSF47661">
    <property type="entry name" value="t-snare proteins"/>
    <property type="match status" value="1"/>
</dbReference>
<evidence type="ECO:0000259" key="12">
    <source>
        <dbReference type="PROSITE" id="PS50192"/>
    </source>
</evidence>
<dbReference type="Gene3D" id="1.20.58.70">
    <property type="match status" value="1"/>
</dbReference>
<comment type="caution">
    <text evidence="13">The sequence shown here is derived from an EMBL/GenBank/DDBJ whole genome shotgun (WGS) entry which is preliminary data.</text>
</comment>
<feature type="region of interest" description="Disordered" evidence="10">
    <location>
        <begin position="201"/>
        <end position="234"/>
    </location>
</feature>
<dbReference type="AlphaFoldDB" id="A0A8H2XN74"/>
<dbReference type="GO" id="GO:0048278">
    <property type="term" value="P:vesicle docking"/>
    <property type="evidence" value="ECO:0007669"/>
    <property type="project" value="TreeGrafter"/>
</dbReference>
<evidence type="ECO:0000256" key="5">
    <source>
        <dbReference type="ARBA" id="ARBA00022927"/>
    </source>
</evidence>
<gene>
    <name evidence="13" type="ORF">RDB_LOCUS107629</name>
</gene>
<dbReference type="InterPro" id="IPR045242">
    <property type="entry name" value="Syntaxin"/>
</dbReference>
<comment type="similarity">
    <text evidence="2">Belongs to the syntaxin family.</text>
</comment>
<reference evidence="13" key="1">
    <citation type="submission" date="2021-01" db="EMBL/GenBank/DDBJ databases">
        <authorList>
            <person name="Kaushik A."/>
        </authorList>
    </citation>
    <scope>NUCLEOTIDE SEQUENCE</scope>
    <source>
        <strain evidence="13">AG1-1C</strain>
    </source>
</reference>
<dbReference type="GO" id="GO:0006906">
    <property type="term" value="P:vesicle fusion"/>
    <property type="evidence" value="ECO:0007669"/>
    <property type="project" value="TreeGrafter"/>
</dbReference>
<dbReference type="GO" id="GO:0031201">
    <property type="term" value="C:SNARE complex"/>
    <property type="evidence" value="ECO:0007669"/>
    <property type="project" value="TreeGrafter"/>
</dbReference>
<comment type="subcellular location">
    <subcellularLocation>
        <location evidence="1">Golgi apparatus membrane</location>
        <topology evidence="1">Single-pass type IV membrane protein</topology>
    </subcellularLocation>
</comment>
<evidence type="ECO:0000256" key="1">
    <source>
        <dbReference type="ARBA" id="ARBA00004409"/>
    </source>
</evidence>
<evidence type="ECO:0000313" key="14">
    <source>
        <dbReference type="Proteomes" id="UP000663846"/>
    </source>
</evidence>
<evidence type="ECO:0000256" key="8">
    <source>
        <dbReference type="ARBA" id="ARBA00023054"/>
    </source>
</evidence>
<proteinExistence type="inferred from homology"/>
<keyword evidence="9 11" id="KW-0472">Membrane</keyword>
<dbReference type="GO" id="GO:0000149">
    <property type="term" value="F:SNARE binding"/>
    <property type="evidence" value="ECO:0007669"/>
    <property type="project" value="TreeGrafter"/>
</dbReference>
<name>A0A8H2XN74_9AGAM</name>
<keyword evidence="7" id="KW-0333">Golgi apparatus</keyword>
<protein>
    <recommendedName>
        <fullName evidence="12">t-SNARE coiled-coil homology domain-containing protein</fullName>
    </recommendedName>
</protein>
<evidence type="ECO:0000256" key="2">
    <source>
        <dbReference type="ARBA" id="ARBA00009063"/>
    </source>
</evidence>
<dbReference type="EMBL" id="CAJMWS010000327">
    <property type="protein sequence ID" value="CAE6431183.1"/>
    <property type="molecule type" value="Genomic_DNA"/>
</dbReference>
<evidence type="ECO:0000313" key="13">
    <source>
        <dbReference type="EMBL" id="CAE6431183.1"/>
    </source>
</evidence>
<dbReference type="CDD" id="cd15845">
    <property type="entry name" value="SNARE_syntaxin16"/>
    <property type="match status" value="1"/>
</dbReference>
<evidence type="ECO:0000256" key="9">
    <source>
        <dbReference type="ARBA" id="ARBA00023136"/>
    </source>
</evidence>
<dbReference type="InterPro" id="IPR000727">
    <property type="entry name" value="T_SNARE_dom"/>
</dbReference>
<dbReference type="GO" id="GO:0006886">
    <property type="term" value="P:intracellular protein transport"/>
    <property type="evidence" value="ECO:0007669"/>
    <property type="project" value="InterPro"/>
</dbReference>
<dbReference type="Proteomes" id="UP000663846">
    <property type="component" value="Unassembled WGS sequence"/>
</dbReference>
<keyword evidence="3" id="KW-0813">Transport</keyword>
<dbReference type="PANTHER" id="PTHR19957:SF83">
    <property type="entry name" value="SYNTAXIN-16"/>
    <property type="match status" value="1"/>
</dbReference>
<accession>A0A8H2XN74</accession>
<keyword evidence="8" id="KW-0175">Coiled coil</keyword>
<evidence type="ECO:0000256" key="3">
    <source>
        <dbReference type="ARBA" id="ARBA00022448"/>
    </source>
</evidence>
<dbReference type="InterPro" id="IPR010989">
    <property type="entry name" value="SNARE"/>
</dbReference>
<dbReference type="GO" id="GO:0005484">
    <property type="term" value="F:SNAP receptor activity"/>
    <property type="evidence" value="ECO:0007669"/>
    <property type="project" value="InterPro"/>
</dbReference>
<keyword evidence="4 11" id="KW-0812">Transmembrane</keyword>
<feature type="domain" description="T-SNARE coiled-coil homology" evidence="12">
    <location>
        <begin position="233"/>
        <end position="295"/>
    </location>
</feature>
<evidence type="ECO:0000256" key="4">
    <source>
        <dbReference type="ARBA" id="ARBA00022692"/>
    </source>
</evidence>
<keyword evidence="6 11" id="KW-1133">Transmembrane helix</keyword>
<dbReference type="InterPro" id="IPR006012">
    <property type="entry name" value="Syntaxin/epimorphin_CS"/>
</dbReference>
<organism evidence="13 14">
    <name type="scientific">Rhizoctonia solani</name>
    <dbReference type="NCBI Taxonomy" id="456999"/>
    <lineage>
        <taxon>Eukaryota</taxon>
        <taxon>Fungi</taxon>
        <taxon>Dikarya</taxon>
        <taxon>Basidiomycota</taxon>
        <taxon>Agaricomycotina</taxon>
        <taxon>Agaricomycetes</taxon>
        <taxon>Cantharellales</taxon>
        <taxon>Ceratobasidiaceae</taxon>
        <taxon>Rhizoctonia</taxon>
    </lineage>
</organism>
<feature type="compositionally biased region" description="Polar residues" evidence="10">
    <location>
        <begin position="201"/>
        <end position="214"/>
    </location>
</feature>
<feature type="compositionally biased region" description="Polar residues" evidence="10">
    <location>
        <begin position="223"/>
        <end position="233"/>
    </location>
</feature>
<evidence type="ECO:0000256" key="11">
    <source>
        <dbReference type="SAM" id="Phobius"/>
    </source>
</evidence>
<evidence type="ECO:0000256" key="7">
    <source>
        <dbReference type="ARBA" id="ARBA00023034"/>
    </source>
</evidence>
<dbReference type="PROSITE" id="PS00914">
    <property type="entry name" value="SYNTAXIN"/>
    <property type="match status" value="1"/>
</dbReference>
<sequence length="347" mass="39353">MATSTAYHPTTRSRTNLFISYRDSQARASRYTRTRRQYVDIDDDLDAGEAQRLIIDDNSGNAALHIDIAPPWLDISDQVEMAIVDTRNKILALDKLHAKHVLPGFKDRSAEEREIEQRTNEITREFRRCHSLIQRISASSHTFPPNPQSSQNDVTSAHNVQRALAAKVQELSALFRTKQRIHRPSELQGHAISRNDQMIASGLLPSNSTNTYDSVQEDEEASRSQLSAMQHSDPSLAARNHEIAEIAKSIVSLAELFKDLSNLVIDQGTILDSVEYNIQQTAVHMEDAVRELDIATRYQRNTGRRKCIFLLLLIIFGLVLVLIFKPRKHSRSVDTPQAAPTRMLYYD</sequence>
<feature type="transmembrane region" description="Helical" evidence="11">
    <location>
        <begin position="308"/>
        <end position="324"/>
    </location>
</feature>
<dbReference type="SMART" id="SM00397">
    <property type="entry name" value="t_SNARE"/>
    <property type="match status" value="1"/>
</dbReference>
<dbReference type="PROSITE" id="PS50192">
    <property type="entry name" value="T_SNARE"/>
    <property type="match status" value="1"/>
</dbReference>
<keyword evidence="5" id="KW-0653">Protein transport</keyword>
<dbReference type="GO" id="GO:0000139">
    <property type="term" value="C:Golgi membrane"/>
    <property type="evidence" value="ECO:0007669"/>
    <property type="project" value="UniProtKB-SubCell"/>
</dbReference>
<evidence type="ECO:0000256" key="10">
    <source>
        <dbReference type="SAM" id="MobiDB-lite"/>
    </source>
</evidence>
<evidence type="ECO:0000256" key="6">
    <source>
        <dbReference type="ARBA" id="ARBA00022989"/>
    </source>
</evidence>
<dbReference type="PANTHER" id="PTHR19957">
    <property type="entry name" value="SYNTAXIN"/>
    <property type="match status" value="1"/>
</dbReference>
<dbReference type="Pfam" id="PF05739">
    <property type="entry name" value="SNARE"/>
    <property type="match status" value="1"/>
</dbReference>